<name>G9MRZ0_HYPVG</name>
<dbReference type="Gene3D" id="1.20.190.10">
    <property type="entry name" value="Pesticidal crystal protein, N-terminal domain"/>
    <property type="match status" value="1"/>
</dbReference>
<organism evidence="1 2">
    <name type="scientific">Hypocrea virens (strain Gv29-8 / FGSC 10586)</name>
    <name type="common">Gliocladium virens</name>
    <name type="synonym">Trichoderma virens</name>
    <dbReference type="NCBI Taxonomy" id="413071"/>
    <lineage>
        <taxon>Eukaryota</taxon>
        <taxon>Fungi</taxon>
        <taxon>Dikarya</taxon>
        <taxon>Ascomycota</taxon>
        <taxon>Pezizomycotina</taxon>
        <taxon>Sordariomycetes</taxon>
        <taxon>Hypocreomycetidae</taxon>
        <taxon>Hypocreales</taxon>
        <taxon>Hypocreaceae</taxon>
        <taxon>Trichoderma</taxon>
    </lineage>
</organism>
<evidence type="ECO:0000313" key="2">
    <source>
        <dbReference type="Proteomes" id="UP000007115"/>
    </source>
</evidence>
<comment type="caution">
    <text evidence="1">The sequence shown here is derived from an EMBL/GenBank/DDBJ whole genome shotgun (WGS) entry which is preliminary data.</text>
</comment>
<gene>
    <name evidence="1" type="ORF">TRIVIDRAFT_60319</name>
</gene>
<dbReference type="Gene3D" id="2.100.10.30">
    <property type="entry name" value="Jacalin-like lectin domain"/>
    <property type="match status" value="1"/>
</dbReference>
<dbReference type="InterPro" id="IPR036716">
    <property type="entry name" value="Pest_crys_N_sf"/>
</dbReference>
<dbReference type="EMBL" id="ABDF02000006">
    <property type="protein sequence ID" value="EHK22858.1"/>
    <property type="molecule type" value="Genomic_DNA"/>
</dbReference>
<evidence type="ECO:0008006" key="3">
    <source>
        <dbReference type="Google" id="ProtNLM"/>
    </source>
</evidence>
<dbReference type="Proteomes" id="UP000007115">
    <property type="component" value="Unassembled WGS sequence"/>
</dbReference>
<dbReference type="AlphaFoldDB" id="G9MRZ0"/>
<dbReference type="SUPFAM" id="SSF56849">
    <property type="entry name" value="delta-Endotoxin (insectocide), N-terminal domain"/>
    <property type="match status" value="1"/>
</dbReference>
<reference evidence="1 2" key="1">
    <citation type="journal article" date="2011" name="Genome Biol.">
        <title>Comparative genome sequence analysis underscores mycoparasitism as the ancestral life style of Trichoderma.</title>
        <authorList>
            <person name="Kubicek C.P."/>
            <person name="Herrera-Estrella A."/>
            <person name="Seidl-Seiboth V."/>
            <person name="Martinez D.A."/>
            <person name="Druzhinina I.S."/>
            <person name="Thon M."/>
            <person name="Zeilinger S."/>
            <person name="Casas-Flores S."/>
            <person name="Horwitz B.A."/>
            <person name="Mukherjee P.K."/>
            <person name="Mukherjee M."/>
            <person name="Kredics L."/>
            <person name="Alcaraz L.D."/>
            <person name="Aerts A."/>
            <person name="Antal Z."/>
            <person name="Atanasova L."/>
            <person name="Cervantes-Badillo M.G."/>
            <person name="Challacombe J."/>
            <person name="Chertkov O."/>
            <person name="McCluskey K."/>
            <person name="Coulpier F."/>
            <person name="Deshpande N."/>
            <person name="von Doehren H."/>
            <person name="Ebbole D.J."/>
            <person name="Esquivel-Naranjo E.U."/>
            <person name="Fekete E."/>
            <person name="Flipphi M."/>
            <person name="Glaser F."/>
            <person name="Gomez-Rodriguez E.Y."/>
            <person name="Gruber S."/>
            <person name="Han C."/>
            <person name="Henrissat B."/>
            <person name="Hermosa R."/>
            <person name="Hernandez-Onate M."/>
            <person name="Karaffa L."/>
            <person name="Kosti I."/>
            <person name="Le Crom S."/>
            <person name="Lindquist E."/>
            <person name="Lucas S."/>
            <person name="Luebeck M."/>
            <person name="Luebeck P.S."/>
            <person name="Margeot A."/>
            <person name="Metz B."/>
            <person name="Misra M."/>
            <person name="Nevalainen H."/>
            <person name="Omann M."/>
            <person name="Packer N."/>
            <person name="Perrone G."/>
            <person name="Uresti-Rivera E.E."/>
            <person name="Salamov A."/>
            <person name="Schmoll M."/>
            <person name="Seiboth B."/>
            <person name="Shapiro H."/>
            <person name="Sukno S."/>
            <person name="Tamayo-Ramos J.A."/>
            <person name="Tisch D."/>
            <person name="Wiest A."/>
            <person name="Wilkinson H.H."/>
            <person name="Zhang M."/>
            <person name="Coutinho P.M."/>
            <person name="Kenerley C.M."/>
            <person name="Monte E."/>
            <person name="Baker S.E."/>
            <person name="Grigoriev I.V."/>
        </authorList>
    </citation>
    <scope>NUCLEOTIDE SEQUENCE [LARGE SCALE GENOMIC DNA]</scope>
    <source>
        <strain evidence="2">Gv29-8 / FGSC 10586</strain>
    </source>
</reference>
<dbReference type="GO" id="GO:0090729">
    <property type="term" value="F:toxin activity"/>
    <property type="evidence" value="ECO:0007669"/>
    <property type="project" value="InterPro"/>
</dbReference>
<dbReference type="RefSeq" id="XP_013957067.1">
    <property type="nucleotide sequence ID" value="XM_014101592.1"/>
</dbReference>
<sequence>MAANAQQQQIVVPDRPHFQSSDSHINLGNIIDMNKLLKITVSNGLKAIPTVGSLLGGLITALWPDPRKPSLRWDEIDGNVRMIVKGLLNDDKVRDLRQRINSLQDLINNYNQTPYGISQKGERFTFILSWLTIIRREFTENGTPWLTLQFFIPMATLHLGFLREQLLHWDQIYPNQPADTDRLRRELRDAITIYTTAADGIRERCLTWRLDERIVVTERKVKSRHRILGSTYHKFVRDLETQFSHEIIWGPEFGPGRGYSPDLEAERYAQDLRDAAGAVYRQQIDDILAPSLQWPQFDREGAYDPINRDIMAGTTGPMGSGISHCMNHFNDREFARKHGRITKVVIHAWARVDGFEIWYGGVSSGLRGMCGGTPRVLEVGEGQSIVCISGRVGVYLDSIRFFLSPETQIQGGQGEDNFRIGFPEDGPGDEPDTFRLQYVYGWSNNSSGYIEGFGAAFHQVEIV</sequence>
<dbReference type="InterPro" id="IPR036404">
    <property type="entry name" value="Jacalin-like_lectin_dom_sf"/>
</dbReference>
<keyword evidence="2" id="KW-1185">Reference proteome</keyword>
<evidence type="ECO:0000313" key="1">
    <source>
        <dbReference type="EMBL" id="EHK22858.1"/>
    </source>
</evidence>
<proteinExistence type="predicted"/>
<dbReference type="InParanoid" id="G9MRZ0"/>
<accession>G9MRZ0</accession>
<dbReference type="SUPFAM" id="SSF51101">
    <property type="entry name" value="Mannose-binding lectins"/>
    <property type="match status" value="1"/>
</dbReference>
<dbReference type="OrthoDB" id="5421713at2759"/>
<dbReference type="eggNOG" id="ENOG502S5YY">
    <property type="taxonomic scope" value="Eukaryota"/>
</dbReference>
<dbReference type="HOGENOM" id="CLU_531230_0_0_1"/>
<protein>
    <recommendedName>
        <fullName evidence="3">Jacalin-type lectin domain-containing protein</fullName>
    </recommendedName>
</protein>
<dbReference type="GeneID" id="25796064"/>
<dbReference type="OMA" id="VYGWSNN"/>
<dbReference type="VEuPathDB" id="FungiDB:TRIVIDRAFT_60319"/>